<proteinExistence type="predicted"/>
<evidence type="ECO:0000313" key="2">
    <source>
        <dbReference type="Proteomes" id="UP000823928"/>
    </source>
</evidence>
<gene>
    <name evidence="1" type="ORF">IAC10_12665</name>
</gene>
<accession>A0A9D1F1W0</accession>
<sequence>MAKKQFYKRQRNPIILLVCEGKNKTERKYFSHYQVRESHYRLAIKDSEATDVMGMARHAANLYKEYQMDPAIGDLAFCLIDLDLRRDKYDAYLKAKQKYPQVRFIVSNPCFEIWLLYYFTENPKAESSSQAVKEQMKKYVPGYNEAMDVYDQCDLADKYAVAINRSEKKNKLYSEESALVKRNPYTNVQDLVMLLLDV</sequence>
<name>A0A9D1F1W0_9BACT</name>
<reference evidence="1" key="1">
    <citation type="submission" date="2020-10" db="EMBL/GenBank/DDBJ databases">
        <authorList>
            <person name="Gilroy R."/>
        </authorList>
    </citation>
    <scope>NUCLEOTIDE SEQUENCE</scope>
    <source>
        <strain evidence="1">6276</strain>
    </source>
</reference>
<dbReference type="Proteomes" id="UP000823928">
    <property type="component" value="Unassembled WGS sequence"/>
</dbReference>
<dbReference type="AlphaFoldDB" id="A0A9D1F1W0"/>
<reference evidence="1" key="2">
    <citation type="journal article" date="2021" name="PeerJ">
        <title>Extensive microbial diversity within the chicken gut microbiome revealed by metagenomics and culture.</title>
        <authorList>
            <person name="Gilroy R."/>
            <person name="Ravi A."/>
            <person name="Getino M."/>
            <person name="Pursley I."/>
            <person name="Horton D.L."/>
            <person name="Alikhan N.F."/>
            <person name="Baker D."/>
            <person name="Gharbi K."/>
            <person name="Hall N."/>
            <person name="Watson M."/>
            <person name="Adriaenssens E.M."/>
            <person name="Foster-Nyarko E."/>
            <person name="Jarju S."/>
            <person name="Secka A."/>
            <person name="Antonio M."/>
            <person name="Oren A."/>
            <person name="Chaudhuri R.R."/>
            <person name="La Ragione R."/>
            <person name="Hildebrand F."/>
            <person name="Pallen M.J."/>
        </authorList>
    </citation>
    <scope>NUCLEOTIDE SEQUENCE</scope>
    <source>
        <strain evidence="1">6276</strain>
    </source>
</reference>
<dbReference type="Pfam" id="PF13707">
    <property type="entry name" value="RloB"/>
    <property type="match status" value="1"/>
</dbReference>
<protein>
    <submittedName>
        <fullName evidence="1">RloB domain-containing protein</fullName>
    </submittedName>
</protein>
<dbReference type="InterPro" id="IPR025591">
    <property type="entry name" value="RloB"/>
</dbReference>
<dbReference type="EMBL" id="DVIU01000259">
    <property type="protein sequence ID" value="HIS37452.1"/>
    <property type="molecule type" value="Genomic_DNA"/>
</dbReference>
<organism evidence="1 2">
    <name type="scientific">Candidatus Scatousia excrementigallinarum</name>
    <dbReference type="NCBI Taxonomy" id="2840935"/>
    <lineage>
        <taxon>Bacteria</taxon>
        <taxon>Candidatus Scatousia</taxon>
    </lineage>
</organism>
<comment type="caution">
    <text evidence="1">The sequence shown here is derived from an EMBL/GenBank/DDBJ whole genome shotgun (WGS) entry which is preliminary data.</text>
</comment>
<evidence type="ECO:0000313" key="1">
    <source>
        <dbReference type="EMBL" id="HIS37452.1"/>
    </source>
</evidence>